<dbReference type="Proteomes" id="UP001194746">
    <property type="component" value="Unassembled WGS sequence"/>
</dbReference>
<reference evidence="2" key="2">
    <citation type="submission" date="2020-02" db="EMBL/GenBank/DDBJ databases">
        <authorList>
            <person name="Gilchrist C.L.M."/>
            <person name="Chooi Y.-H."/>
        </authorList>
    </citation>
    <scope>NUCLEOTIDE SEQUENCE</scope>
    <source>
        <strain evidence="2">MST-FP2251</strain>
    </source>
</reference>
<proteinExistence type="predicted"/>
<feature type="compositionally biased region" description="Acidic residues" evidence="1">
    <location>
        <begin position="387"/>
        <end position="397"/>
    </location>
</feature>
<reference evidence="2" key="1">
    <citation type="journal article" date="2019" name="Beilstein J. Org. Chem.">
        <title>Nanangenines: drimane sesquiterpenoids as the dominant metabolite cohort of a novel Australian fungus, Aspergillus nanangensis.</title>
        <authorList>
            <person name="Lacey H.J."/>
            <person name="Gilchrist C.L.M."/>
            <person name="Crombie A."/>
            <person name="Kalaitzis J.A."/>
            <person name="Vuong D."/>
            <person name="Rutledge P.J."/>
            <person name="Turner P."/>
            <person name="Pitt J.I."/>
            <person name="Lacey E."/>
            <person name="Chooi Y.H."/>
            <person name="Piggott A.M."/>
        </authorList>
    </citation>
    <scope>NUCLEOTIDE SEQUENCE</scope>
    <source>
        <strain evidence="2">MST-FP2251</strain>
    </source>
</reference>
<organism evidence="2 3">
    <name type="scientific">Aspergillus nanangensis</name>
    <dbReference type="NCBI Taxonomy" id="2582783"/>
    <lineage>
        <taxon>Eukaryota</taxon>
        <taxon>Fungi</taxon>
        <taxon>Dikarya</taxon>
        <taxon>Ascomycota</taxon>
        <taxon>Pezizomycotina</taxon>
        <taxon>Eurotiomycetes</taxon>
        <taxon>Eurotiomycetidae</taxon>
        <taxon>Eurotiales</taxon>
        <taxon>Aspergillaceae</taxon>
        <taxon>Aspergillus</taxon>
        <taxon>Aspergillus subgen. Circumdati</taxon>
    </lineage>
</organism>
<accession>A0AAD4GS07</accession>
<evidence type="ECO:0000256" key="1">
    <source>
        <dbReference type="SAM" id="MobiDB-lite"/>
    </source>
</evidence>
<name>A0AAD4GS07_ASPNN</name>
<evidence type="ECO:0000313" key="2">
    <source>
        <dbReference type="EMBL" id="KAF9885913.1"/>
    </source>
</evidence>
<dbReference type="AlphaFoldDB" id="A0AAD4GS07"/>
<evidence type="ECO:0008006" key="4">
    <source>
        <dbReference type="Google" id="ProtNLM"/>
    </source>
</evidence>
<feature type="region of interest" description="Disordered" evidence="1">
    <location>
        <begin position="1"/>
        <end position="25"/>
    </location>
</feature>
<gene>
    <name evidence="2" type="ORF">FE257_012203</name>
</gene>
<keyword evidence="3" id="KW-1185">Reference proteome</keyword>
<comment type="caution">
    <text evidence="2">The sequence shown here is derived from an EMBL/GenBank/DDBJ whole genome shotgun (WGS) entry which is preliminary data.</text>
</comment>
<sequence length="533" mass="60087">MDSPQIGLEASPANPNLHDDGSSGLARKLKHTSNYIQENPKFIPTNVILGNGDVIVEYVVPGTAPHVPRANTVHRWQISSDDLRANSPYFRALLDPSKFYEGRKFMQQKSARPVTTITSGDVATQPNNGAISDMTLHSLPIIRLPVDLFPLEFGPDAIELFLKVLCFKSFDDEEKETFNAEMKLKPTSLIARLIELADAFNSPHVIHQAMTRSGYNFGKGKVSLLKFDTSILRQSEDRIRQTIFIARFLNRCDVFQITTHALIIHGSKFWTNGVEMPSPLIFHWRYLPDGLEEELYYRRQCILSTITDLQASFLRVYGALEFDEDMKQPTTSQATTTVPTRQYQCRCGFGNASACDAFHLGQMTRFFALRTKTIFLGSTLIDPDFGSDIEDDSDSSNEDQCHYNAGSSTPAAPPKDITSIISSLKQFPDYQIDQNHTGCGVRRRFLPPLDCIERFIGDSRALVGVDLQAWDTKLWRRASGSWANRSLRRALIINVHFSKINAVPALTSGRQFPDPQEENARLLFTAKQRNWES</sequence>
<evidence type="ECO:0000313" key="3">
    <source>
        <dbReference type="Proteomes" id="UP001194746"/>
    </source>
</evidence>
<protein>
    <recommendedName>
        <fullName evidence="4">BTB domain-containing protein</fullName>
    </recommendedName>
</protein>
<dbReference type="EMBL" id="VCAU01000086">
    <property type="protein sequence ID" value="KAF9885913.1"/>
    <property type="molecule type" value="Genomic_DNA"/>
</dbReference>
<feature type="region of interest" description="Disordered" evidence="1">
    <location>
        <begin position="387"/>
        <end position="414"/>
    </location>
</feature>